<evidence type="ECO:0000313" key="1">
    <source>
        <dbReference type="EMBL" id="MEE2525244.1"/>
    </source>
</evidence>
<keyword evidence="2" id="KW-1185">Reference proteome</keyword>
<evidence type="ECO:0000313" key="2">
    <source>
        <dbReference type="Proteomes" id="UP001354971"/>
    </source>
</evidence>
<dbReference type="Proteomes" id="UP001354971">
    <property type="component" value="Unassembled WGS sequence"/>
</dbReference>
<organism evidence="1 2">
    <name type="scientific">Hyphobacterium lacteum</name>
    <dbReference type="NCBI Taxonomy" id="3116575"/>
    <lineage>
        <taxon>Bacteria</taxon>
        <taxon>Pseudomonadati</taxon>
        <taxon>Pseudomonadota</taxon>
        <taxon>Alphaproteobacteria</taxon>
        <taxon>Maricaulales</taxon>
        <taxon>Maricaulaceae</taxon>
        <taxon>Hyphobacterium</taxon>
    </lineage>
</organism>
<sequence length="254" mass="29045">MSDRTSFYFFDIDENILHLPTKVHLLNTVTGEEKSMSQREFEGIRAYLGVAGDWEDWAAPPERAFREFADGQDRNGEEYLHRDIRKALKGDSWKGPSWDIFRYAVLKKRPIAVITARQHSRSTIKAGINLLCEAGEIPENPNYVSIFGVSNPDVRNELGPHLTTAGLKRKAIRQCVERGLDAYGRELPHSFGMSDDDPKNVDLITSAMLECKIDYPDKRFFVISTNRRQHVKLEVFPPHKDESKLRAAEGDYYG</sequence>
<evidence type="ECO:0008006" key="3">
    <source>
        <dbReference type="Google" id="ProtNLM"/>
    </source>
</evidence>
<comment type="caution">
    <text evidence="1">The sequence shown here is derived from an EMBL/GenBank/DDBJ whole genome shotgun (WGS) entry which is preliminary data.</text>
</comment>
<gene>
    <name evidence="1" type="ORF">V0U79_02625</name>
</gene>
<protein>
    <recommendedName>
        <fullName evidence="3">HAD family hydrolase</fullName>
    </recommendedName>
</protein>
<reference evidence="1 2" key="1">
    <citation type="submission" date="2024-01" db="EMBL/GenBank/DDBJ databases">
        <title>Hyphobacterium bacterium isolated from marine sediment.</title>
        <authorList>
            <person name="Zhao S."/>
        </authorList>
    </citation>
    <scope>NUCLEOTIDE SEQUENCE [LARGE SCALE GENOMIC DNA]</scope>
    <source>
        <strain evidence="2">HN65</strain>
    </source>
</reference>
<dbReference type="EMBL" id="JAZDRP010000002">
    <property type="protein sequence ID" value="MEE2525244.1"/>
    <property type="molecule type" value="Genomic_DNA"/>
</dbReference>
<name>A0ABU7LMX2_9PROT</name>
<accession>A0ABU7LMX2</accession>
<dbReference type="RefSeq" id="WP_330197909.1">
    <property type="nucleotide sequence ID" value="NZ_JAZDRP010000002.1"/>
</dbReference>
<proteinExistence type="predicted"/>